<dbReference type="AlphaFoldDB" id="A0ABD1P080"/>
<evidence type="ECO:0000313" key="4">
    <source>
        <dbReference type="Proteomes" id="UP001604277"/>
    </source>
</evidence>
<evidence type="ECO:0000313" key="3">
    <source>
        <dbReference type="EMBL" id="KAL2457265.1"/>
    </source>
</evidence>
<name>A0ABD1P080_9LAMI</name>
<dbReference type="InterPro" id="IPR002885">
    <property type="entry name" value="PPR_rpt"/>
</dbReference>
<dbReference type="PANTHER" id="PTHR47926">
    <property type="entry name" value="PENTATRICOPEPTIDE REPEAT-CONTAINING PROTEIN"/>
    <property type="match status" value="1"/>
</dbReference>
<dbReference type="PANTHER" id="PTHR47926:SF434">
    <property type="entry name" value="PENTATRICOPEPTIDE REPEAT SUPERFAMILY PROTEIN"/>
    <property type="match status" value="1"/>
</dbReference>
<sequence length="157" mass="17686">MDHFTFSIIIQVCTRLASIAHAKQAHAGLVRHGFGLDIVANTALVDFYCKWGRVEDARHVFEKMPKKNVLSWNALISGYGNHGRGIKAVELFERMISEGMVPNQFTFLSVLSSCNYSGLSDRGWEIFESMSKDCKVKPRAMHYACMIELLGREGLLD</sequence>
<proteinExistence type="predicted"/>
<dbReference type="EMBL" id="JBFOLJ010000042">
    <property type="protein sequence ID" value="KAL2457265.1"/>
    <property type="molecule type" value="Genomic_DNA"/>
</dbReference>
<protein>
    <submittedName>
        <fullName evidence="3">Pentatricopeptide repeat-containing protein</fullName>
    </submittedName>
</protein>
<reference evidence="4" key="1">
    <citation type="submission" date="2024-07" db="EMBL/GenBank/DDBJ databases">
        <title>Two chromosome-level genome assemblies of Korean endemic species Abeliophyllum distichum and Forsythia ovata (Oleaceae).</title>
        <authorList>
            <person name="Jang H."/>
        </authorList>
    </citation>
    <scope>NUCLEOTIDE SEQUENCE [LARGE SCALE GENOMIC DNA]</scope>
</reference>
<gene>
    <name evidence="3" type="ORF">Fot_56362</name>
</gene>
<organism evidence="3 4">
    <name type="scientific">Forsythia ovata</name>
    <dbReference type="NCBI Taxonomy" id="205694"/>
    <lineage>
        <taxon>Eukaryota</taxon>
        <taxon>Viridiplantae</taxon>
        <taxon>Streptophyta</taxon>
        <taxon>Embryophyta</taxon>
        <taxon>Tracheophyta</taxon>
        <taxon>Spermatophyta</taxon>
        <taxon>Magnoliopsida</taxon>
        <taxon>eudicotyledons</taxon>
        <taxon>Gunneridae</taxon>
        <taxon>Pentapetalae</taxon>
        <taxon>asterids</taxon>
        <taxon>lamiids</taxon>
        <taxon>Lamiales</taxon>
        <taxon>Oleaceae</taxon>
        <taxon>Forsythieae</taxon>
        <taxon>Forsythia</taxon>
    </lineage>
</organism>
<dbReference type="InterPro" id="IPR046960">
    <property type="entry name" value="PPR_At4g14850-like_plant"/>
</dbReference>
<keyword evidence="4" id="KW-1185">Reference proteome</keyword>
<accession>A0ABD1P080</accession>
<dbReference type="FunFam" id="1.25.40.10:FF:001138">
    <property type="entry name" value="Pentatricopeptide repeat-containing protein At1g33350"/>
    <property type="match status" value="1"/>
</dbReference>
<evidence type="ECO:0000256" key="2">
    <source>
        <dbReference type="PROSITE-ProRule" id="PRU00708"/>
    </source>
</evidence>
<feature type="repeat" description="PPR" evidence="2">
    <location>
        <begin position="68"/>
        <end position="102"/>
    </location>
</feature>
<dbReference type="InterPro" id="IPR011990">
    <property type="entry name" value="TPR-like_helical_dom_sf"/>
</dbReference>
<evidence type="ECO:0000256" key="1">
    <source>
        <dbReference type="ARBA" id="ARBA00022737"/>
    </source>
</evidence>
<dbReference type="Gene3D" id="1.25.40.10">
    <property type="entry name" value="Tetratricopeptide repeat domain"/>
    <property type="match status" value="1"/>
</dbReference>
<feature type="repeat" description="PPR" evidence="2">
    <location>
        <begin position="37"/>
        <end position="67"/>
    </location>
</feature>
<comment type="caution">
    <text evidence="3">The sequence shown here is derived from an EMBL/GenBank/DDBJ whole genome shotgun (WGS) entry which is preliminary data.</text>
</comment>
<dbReference type="PROSITE" id="PS51375">
    <property type="entry name" value="PPR"/>
    <property type="match status" value="2"/>
</dbReference>
<keyword evidence="1" id="KW-0677">Repeat</keyword>
<dbReference type="Pfam" id="PF13041">
    <property type="entry name" value="PPR_2"/>
    <property type="match status" value="1"/>
</dbReference>
<dbReference type="NCBIfam" id="TIGR00756">
    <property type="entry name" value="PPR"/>
    <property type="match status" value="2"/>
</dbReference>
<dbReference type="Proteomes" id="UP001604277">
    <property type="component" value="Unassembled WGS sequence"/>
</dbReference>